<dbReference type="RefSeq" id="WP_169452836.1">
    <property type="nucleotide sequence ID" value="NZ_CP051774.1"/>
</dbReference>
<feature type="domain" description="N-acetyltransferase" evidence="3">
    <location>
        <begin position="18"/>
        <end position="149"/>
    </location>
</feature>
<organism evidence="4 5">
    <name type="scientific">Luteolibacter luteus</name>
    <dbReference type="NCBI Taxonomy" id="2728835"/>
    <lineage>
        <taxon>Bacteria</taxon>
        <taxon>Pseudomonadati</taxon>
        <taxon>Verrucomicrobiota</taxon>
        <taxon>Verrucomicrobiia</taxon>
        <taxon>Verrucomicrobiales</taxon>
        <taxon>Verrucomicrobiaceae</taxon>
        <taxon>Luteolibacter</taxon>
    </lineage>
</organism>
<dbReference type="Pfam" id="PF00583">
    <property type="entry name" value="Acetyltransf_1"/>
    <property type="match status" value="1"/>
</dbReference>
<dbReference type="InterPro" id="IPR050832">
    <property type="entry name" value="Bact_Acetyltransf"/>
</dbReference>
<dbReference type="SUPFAM" id="SSF55729">
    <property type="entry name" value="Acyl-CoA N-acyltransferases (Nat)"/>
    <property type="match status" value="1"/>
</dbReference>
<reference evidence="4 5" key="1">
    <citation type="submission" date="2020-04" db="EMBL/GenBank/DDBJ databases">
        <title>Luteolibacter sp. G-1-1-1 isolated from soil.</title>
        <authorList>
            <person name="Dahal R.H."/>
        </authorList>
    </citation>
    <scope>NUCLEOTIDE SEQUENCE [LARGE SCALE GENOMIC DNA]</scope>
    <source>
        <strain evidence="4 5">G-1-1-1</strain>
    </source>
</reference>
<dbReference type="Gene3D" id="3.40.630.30">
    <property type="match status" value="1"/>
</dbReference>
<dbReference type="PANTHER" id="PTHR43877">
    <property type="entry name" value="AMINOALKYLPHOSPHONATE N-ACETYLTRANSFERASE-RELATED-RELATED"/>
    <property type="match status" value="1"/>
</dbReference>
<dbReference type="InterPro" id="IPR016181">
    <property type="entry name" value="Acyl_CoA_acyltransferase"/>
</dbReference>
<evidence type="ECO:0000313" key="4">
    <source>
        <dbReference type="EMBL" id="QJE94615.1"/>
    </source>
</evidence>
<dbReference type="CDD" id="cd04301">
    <property type="entry name" value="NAT_SF"/>
    <property type="match status" value="1"/>
</dbReference>
<keyword evidence="5" id="KW-1185">Reference proteome</keyword>
<evidence type="ECO:0000256" key="1">
    <source>
        <dbReference type="ARBA" id="ARBA00022679"/>
    </source>
</evidence>
<dbReference type="AlphaFoldDB" id="A0A858RD50"/>
<protein>
    <submittedName>
        <fullName evidence="4">GNAT family N-acetyltransferase</fullName>
    </submittedName>
</protein>
<evidence type="ECO:0000259" key="3">
    <source>
        <dbReference type="PROSITE" id="PS51186"/>
    </source>
</evidence>
<keyword evidence="2" id="KW-0012">Acyltransferase</keyword>
<dbReference type="KEGG" id="luo:HHL09_02060"/>
<accession>A0A858RD50</accession>
<gene>
    <name evidence="4" type="ORF">HHL09_02060</name>
</gene>
<evidence type="ECO:0000256" key="2">
    <source>
        <dbReference type="ARBA" id="ARBA00023315"/>
    </source>
</evidence>
<sequence length="155" mass="17657">MTKNPPESPDGITAPIIFVEDHCTDEDRDVILRGLVDYNESQAPASKSRDIAVLARHEGKVVAGLTGHTYWNWLFVKWLWVAEDFRKQGLGQKLIAAAHQEARARGCQHAHLDTFDFQALPFYESLGYVVFGKLEDCPPGHTRFFLQKRDFDREA</sequence>
<dbReference type="PROSITE" id="PS51186">
    <property type="entry name" value="GNAT"/>
    <property type="match status" value="1"/>
</dbReference>
<dbReference type="Proteomes" id="UP000501812">
    <property type="component" value="Chromosome"/>
</dbReference>
<dbReference type="GO" id="GO:0016747">
    <property type="term" value="F:acyltransferase activity, transferring groups other than amino-acyl groups"/>
    <property type="evidence" value="ECO:0007669"/>
    <property type="project" value="InterPro"/>
</dbReference>
<name>A0A858RD50_9BACT</name>
<keyword evidence="1 4" id="KW-0808">Transferase</keyword>
<dbReference type="EMBL" id="CP051774">
    <property type="protein sequence ID" value="QJE94615.1"/>
    <property type="molecule type" value="Genomic_DNA"/>
</dbReference>
<dbReference type="InterPro" id="IPR000182">
    <property type="entry name" value="GNAT_dom"/>
</dbReference>
<evidence type="ECO:0000313" key="5">
    <source>
        <dbReference type="Proteomes" id="UP000501812"/>
    </source>
</evidence>
<proteinExistence type="predicted"/>